<dbReference type="EMBL" id="JAUSVX010000005">
    <property type="protein sequence ID" value="MDQ0470037.1"/>
    <property type="molecule type" value="Genomic_DNA"/>
</dbReference>
<protein>
    <submittedName>
        <fullName evidence="5">DNA-binding GntR family transcriptional regulator</fullName>
    </submittedName>
</protein>
<dbReference type="GO" id="GO:0003677">
    <property type="term" value="F:DNA binding"/>
    <property type="evidence" value="ECO:0007669"/>
    <property type="project" value="UniProtKB-KW"/>
</dbReference>
<gene>
    <name evidence="5" type="ORF">QO011_003053</name>
</gene>
<dbReference type="InterPro" id="IPR036390">
    <property type="entry name" value="WH_DNA-bd_sf"/>
</dbReference>
<dbReference type="Proteomes" id="UP001242480">
    <property type="component" value="Unassembled WGS sequence"/>
</dbReference>
<dbReference type="InterPro" id="IPR008920">
    <property type="entry name" value="TF_FadR/GntR_C"/>
</dbReference>
<dbReference type="RefSeq" id="WP_307273451.1">
    <property type="nucleotide sequence ID" value="NZ_JAUSVX010000005.1"/>
</dbReference>
<evidence type="ECO:0000256" key="3">
    <source>
        <dbReference type="ARBA" id="ARBA00023163"/>
    </source>
</evidence>
<dbReference type="InterPro" id="IPR000524">
    <property type="entry name" value="Tscrpt_reg_HTH_GntR"/>
</dbReference>
<keyword evidence="2 5" id="KW-0238">DNA-binding</keyword>
<proteinExistence type="predicted"/>
<dbReference type="PROSITE" id="PS50949">
    <property type="entry name" value="HTH_GNTR"/>
    <property type="match status" value="1"/>
</dbReference>
<accession>A0ABU0J6Z6</accession>
<dbReference type="SUPFAM" id="SSF48008">
    <property type="entry name" value="GntR ligand-binding domain-like"/>
    <property type="match status" value="1"/>
</dbReference>
<name>A0ABU0J6Z6_9HYPH</name>
<dbReference type="SMART" id="SM00895">
    <property type="entry name" value="FCD"/>
    <property type="match status" value="1"/>
</dbReference>
<comment type="caution">
    <text evidence="5">The sequence shown here is derived from an EMBL/GenBank/DDBJ whole genome shotgun (WGS) entry which is preliminary data.</text>
</comment>
<dbReference type="SUPFAM" id="SSF46785">
    <property type="entry name" value="Winged helix' DNA-binding domain"/>
    <property type="match status" value="1"/>
</dbReference>
<dbReference type="PANTHER" id="PTHR43537">
    <property type="entry name" value="TRANSCRIPTIONAL REGULATOR, GNTR FAMILY"/>
    <property type="match status" value="1"/>
</dbReference>
<feature type="domain" description="HTH gntR-type" evidence="4">
    <location>
        <begin position="1"/>
        <end position="63"/>
    </location>
</feature>
<evidence type="ECO:0000313" key="5">
    <source>
        <dbReference type="EMBL" id="MDQ0470037.1"/>
    </source>
</evidence>
<evidence type="ECO:0000256" key="2">
    <source>
        <dbReference type="ARBA" id="ARBA00023125"/>
    </source>
</evidence>
<organism evidence="5 6">
    <name type="scientific">Labrys wisconsinensis</name>
    <dbReference type="NCBI Taxonomy" id="425677"/>
    <lineage>
        <taxon>Bacteria</taxon>
        <taxon>Pseudomonadati</taxon>
        <taxon>Pseudomonadota</taxon>
        <taxon>Alphaproteobacteria</taxon>
        <taxon>Hyphomicrobiales</taxon>
        <taxon>Xanthobacteraceae</taxon>
        <taxon>Labrys</taxon>
    </lineage>
</organism>
<dbReference type="PANTHER" id="PTHR43537:SF41">
    <property type="entry name" value="TRANSCRIPTIONAL REGULATORY PROTEIN"/>
    <property type="match status" value="1"/>
</dbReference>
<keyword evidence="6" id="KW-1185">Reference proteome</keyword>
<dbReference type="InterPro" id="IPR036388">
    <property type="entry name" value="WH-like_DNA-bd_sf"/>
</dbReference>
<keyword evidence="3" id="KW-0804">Transcription</keyword>
<reference evidence="5 6" key="1">
    <citation type="submission" date="2023-07" db="EMBL/GenBank/DDBJ databases">
        <title>Genomic Encyclopedia of Type Strains, Phase IV (KMG-IV): sequencing the most valuable type-strain genomes for metagenomic binning, comparative biology and taxonomic classification.</title>
        <authorList>
            <person name="Goeker M."/>
        </authorList>
    </citation>
    <scope>NUCLEOTIDE SEQUENCE [LARGE SCALE GENOMIC DNA]</scope>
    <source>
        <strain evidence="5 6">DSM 19619</strain>
    </source>
</reference>
<dbReference type="CDD" id="cd07377">
    <property type="entry name" value="WHTH_GntR"/>
    <property type="match status" value="1"/>
</dbReference>
<dbReference type="SMART" id="SM00345">
    <property type="entry name" value="HTH_GNTR"/>
    <property type="match status" value="1"/>
</dbReference>
<dbReference type="InterPro" id="IPR011711">
    <property type="entry name" value="GntR_C"/>
</dbReference>
<evidence type="ECO:0000256" key="1">
    <source>
        <dbReference type="ARBA" id="ARBA00023015"/>
    </source>
</evidence>
<dbReference type="Gene3D" id="1.20.120.530">
    <property type="entry name" value="GntR ligand-binding domain-like"/>
    <property type="match status" value="1"/>
</dbReference>
<dbReference type="Gene3D" id="1.10.10.10">
    <property type="entry name" value="Winged helix-like DNA-binding domain superfamily/Winged helix DNA-binding domain"/>
    <property type="match status" value="1"/>
</dbReference>
<evidence type="ECO:0000259" key="4">
    <source>
        <dbReference type="PROSITE" id="PS50949"/>
    </source>
</evidence>
<dbReference type="Pfam" id="PF00392">
    <property type="entry name" value="GntR"/>
    <property type="match status" value="1"/>
</dbReference>
<evidence type="ECO:0000313" key="6">
    <source>
        <dbReference type="Proteomes" id="UP001242480"/>
    </source>
</evidence>
<sequence>MIADALRNSICRGEISPGAPLKQDEIAADFGVSHTPVREALKLLVAEGLAVLHHNRGCCVSNLSSVVARELTEFRAVIEPRLAAWAVDHLTTSDIQRARLIVETLDKTDDPAQRLQLATDFHSAIYVRANRPFFLDQVNRARNNLSRYWILAWGDRVFPAVTQEEHKEILALCESKNREGLMRAIEQHILSSGEIVLRYIEGIESN</sequence>
<dbReference type="Pfam" id="PF07729">
    <property type="entry name" value="FCD"/>
    <property type="match status" value="1"/>
</dbReference>
<keyword evidence="1" id="KW-0805">Transcription regulation</keyword>